<dbReference type="InterPro" id="IPR024185">
    <property type="entry name" value="FTHF_cligase-like_sf"/>
</dbReference>
<dbReference type="InterPro" id="IPR037171">
    <property type="entry name" value="NagB/RpiA_transferase-like"/>
</dbReference>
<accession>A0A6L9ED63</accession>
<dbReference type="Proteomes" id="UP000475249">
    <property type="component" value="Unassembled WGS sequence"/>
</dbReference>
<keyword evidence="2" id="KW-0479">Metal-binding</keyword>
<dbReference type="EMBL" id="WXYO01000005">
    <property type="protein sequence ID" value="NAS12563.1"/>
    <property type="molecule type" value="Genomic_DNA"/>
</dbReference>
<proteinExistence type="inferred from homology"/>
<comment type="similarity">
    <text evidence="2">Belongs to the 5-formyltetrahydrofolate cyclo-ligase family.</text>
</comment>
<dbReference type="PIRSF" id="PIRSF006806">
    <property type="entry name" value="FTHF_cligase"/>
    <property type="match status" value="1"/>
</dbReference>
<dbReference type="InterPro" id="IPR002698">
    <property type="entry name" value="FTHF_cligase"/>
</dbReference>
<dbReference type="GO" id="GO:0005524">
    <property type="term" value="F:ATP binding"/>
    <property type="evidence" value="ECO:0007669"/>
    <property type="project" value="UniProtKB-KW"/>
</dbReference>
<keyword evidence="3" id="KW-0436">Ligase</keyword>
<dbReference type="EC" id="6.3.3.2" evidence="2"/>
<sequence length="186" mass="21427">MLKKDLRSQYAKLREKLSLQALNSASLVLTNKLLDLPIWDLHFYHIFLQIEEKKEVNTSFLLSVLQGKDKNIVIPKIEGRSELRHFLLTDNTVLKKNSWNVPEPVAGLEVPVEKIDVVFMPLLAFDKSGNRLGYGKGFYDNFLRQCRPDVIKIGLSLFEAEEAIPELQESDIPMNYCVTPKETYIF</sequence>
<dbReference type="AlphaFoldDB" id="A0A6L9ED63"/>
<keyword evidence="2" id="KW-0460">Magnesium</keyword>
<feature type="binding site" evidence="1">
    <location>
        <position position="55"/>
    </location>
    <ligand>
        <name>substrate</name>
    </ligand>
</feature>
<dbReference type="Gene3D" id="3.40.50.10420">
    <property type="entry name" value="NagB/RpiA/CoA transferase-like"/>
    <property type="match status" value="1"/>
</dbReference>
<dbReference type="PANTHER" id="PTHR23407">
    <property type="entry name" value="ATPASE INHIBITOR/5-FORMYLTETRAHYDROFOLATE CYCLO-LIGASE"/>
    <property type="match status" value="1"/>
</dbReference>
<dbReference type="GO" id="GO:0046872">
    <property type="term" value="F:metal ion binding"/>
    <property type="evidence" value="ECO:0007669"/>
    <property type="project" value="UniProtKB-KW"/>
</dbReference>
<keyword evidence="1 2" id="KW-0547">Nucleotide-binding</keyword>
<dbReference type="RefSeq" id="WP_161435601.1">
    <property type="nucleotide sequence ID" value="NZ_WXYO01000005.1"/>
</dbReference>
<dbReference type="SUPFAM" id="SSF100950">
    <property type="entry name" value="NagB/RpiA/CoA transferase-like"/>
    <property type="match status" value="1"/>
</dbReference>
<dbReference type="GO" id="GO:0035999">
    <property type="term" value="P:tetrahydrofolate interconversion"/>
    <property type="evidence" value="ECO:0007669"/>
    <property type="project" value="TreeGrafter"/>
</dbReference>
<dbReference type="Pfam" id="PF01812">
    <property type="entry name" value="5-FTHF_cyc-lig"/>
    <property type="match status" value="1"/>
</dbReference>
<dbReference type="GO" id="GO:0009396">
    <property type="term" value="P:folic acid-containing compound biosynthetic process"/>
    <property type="evidence" value="ECO:0007669"/>
    <property type="project" value="TreeGrafter"/>
</dbReference>
<feature type="binding site" evidence="1">
    <location>
        <position position="50"/>
    </location>
    <ligand>
        <name>substrate</name>
    </ligand>
</feature>
<evidence type="ECO:0000256" key="2">
    <source>
        <dbReference type="RuleBase" id="RU361279"/>
    </source>
</evidence>
<organism evidence="3 4">
    <name type="scientific">Poritiphilus flavus</name>
    <dbReference type="NCBI Taxonomy" id="2697053"/>
    <lineage>
        <taxon>Bacteria</taxon>
        <taxon>Pseudomonadati</taxon>
        <taxon>Bacteroidota</taxon>
        <taxon>Flavobacteriia</taxon>
        <taxon>Flavobacteriales</taxon>
        <taxon>Flavobacteriaceae</taxon>
        <taxon>Poritiphilus</taxon>
    </lineage>
</organism>
<protein>
    <recommendedName>
        <fullName evidence="2">5-formyltetrahydrofolate cyclo-ligase</fullName>
        <ecNumber evidence="2">6.3.3.2</ecNumber>
    </recommendedName>
</protein>
<feature type="binding site" evidence="1">
    <location>
        <begin position="131"/>
        <end position="139"/>
    </location>
    <ligand>
        <name>ATP</name>
        <dbReference type="ChEBI" id="CHEBI:30616"/>
    </ligand>
</feature>
<evidence type="ECO:0000313" key="4">
    <source>
        <dbReference type="Proteomes" id="UP000475249"/>
    </source>
</evidence>
<dbReference type="NCBIfam" id="TIGR02727">
    <property type="entry name" value="MTHFS_bact"/>
    <property type="match status" value="1"/>
</dbReference>
<evidence type="ECO:0000313" key="3">
    <source>
        <dbReference type="EMBL" id="NAS12563.1"/>
    </source>
</evidence>
<comment type="cofactor">
    <cofactor evidence="2">
        <name>Mg(2+)</name>
        <dbReference type="ChEBI" id="CHEBI:18420"/>
    </cofactor>
</comment>
<comment type="caution">
    <text evidence="3">The sequence shown here is derived from an EMBL/GenBank/DDBJ whole genome shotgun (WGS) entry which is preliminary data.</text>
</comment>
<dbReference type="PANTHER" id="PTHR23407:SF11">
    <property type="entry name" value="CHROMOSOME UNDETERMINED SCAFFOLD_24, WHOLE GENOME SHOTGUN SEQUENCE"/>
    <property type="match status" value="1"/>
</dbReference>
<dbReference type="GO" id="GO:0030272">
    <property type="term" value="F:5-formyltetrahydrofolate cyclo-ligase activity"/>
    <property type="evidence" value="ECO:0007669"/>
    <property type="project" value="UniProtKB-EC"/>
</dbReference>
<feature type="binding site" evidence="1">
    <location>
        <begin position="3"/>
        <end position="7"/>
    </location>
    <ligand>
        <name>ATP</name>
        <dbReference type="ChEBI" id="CHEBI:30616"/>
    </ligand>
</feature>
<comment type="catalytic activity">
    <reaction evidence="2">
        <text>(6S)-5-formyl-5,6,7,8-tetrahydrofolate + ATP = (6R)-5,10-methenyltetrahydrofolate + ADP + phosphate</text>
        <dbReference type="Rhea" id="RHEA:10488"/>
        <dbReference type="ChEBI" id="CHEBI:30616"/>
        <dbReference type="ChEBI" id="CHEBI:43474"/>
        <dbReference type="ChEBI" id="CHEBI:57455"/>
        <dbReference type="ChEBI" id="CHEBI:57457"/>
        <dbReference type="ChEBI" id="CHEBI:456216"/>
        <dbReference type="EC" id="6.3.3.2"/>
    </reaction>
</comment>
<name>A0A6L9ED63_9FLAO</name>
<evidence type="ECO:0000256" key="1">
    <source>
        <dbReference type="PIRSR" id="PIRSR006806-1"/>
    </source>
</evidence>
<keyword evidence="1 2" id="KW-0067">ATP-binding</keyword>
<keyword evidence="4" id="KW-1185">Reference proteome</keyword>
<gene>
    <name evidence="3" type="ORF">GTQ38_11160</name>
</gene>
<reference evidence="3 4" key="1">
    <citation type="submission" date="2020-01" db="EMBL/GenBank/DDBJ databases">
        <title>Bacteria diversity of Porities sp.</title>
        <authorList>
            <person name="Wang G."/>
        </authorList>
    </citation>
    <scope>NUCLEOTIDE SEQUENCE [LARGE SCALE GENOMIC DNA]</scope>
    <source>
        <strain evidence="3 4">R33</strain>
    </source>
</reference>